<dbReference type="PANTHER" id="PTHR31591:SF1">
    <property type="entry name" value="UPF0613 PROTEIN PB24D3.06C"/>
    <property type="match status" value="1"/>
</dbReference>
<dbReference type="Gene3D" id="3.40.50.1820">
    <property type="entry name" value="alpha/beta hydrolase"/>
    <property type="match status" value="1"/>
</dbReference>
<evidence type="ECO:0000313" key="1">
    <source>
        <dbReference type="EMBL" id="QQG45010.1"/>
    </source>
</evidence>
<name>A0A7T5UQE4_9BACT</name>
<dbReference type="Proteomes" id="UP000595618">
    <property type="component" value="Chromosome"/>
</dbReference>
<dbReference type="AlphaFoldDB" id="A0A7T5UQE4"/>
<protein>
    <submittedName>
        <fullName evidence="1">DUF1749 domain-containing protein</fullName>
    </submittedName>
</protein>
<dbReference type="EMBL" id="CP066690">
    <property type="protein sequence ID" value="QQG45010.1"/>
    <property type="molecule type" value="Genomic_DNA"/>
</dbReference>
<sequence length="296" mass="33926">MIPVLLTKIKTRDGVTLDGIYVRPKKKSKIALVWIHGFSSRFYSGQTLVNELASRCRKNGIGYFKFNNRGHDIINYEALPPAGLGGSAFEKFEDCVHDIRAIVNTAQRFGYKHIFLAGHSTGTNKVLYYMYKARDRRVRGLLLLGGINDIAAEKKKLGKAFEPILKEVQKIARNKKRLDQLFPMEIFTRRGLKPEIITARRYLSLHTQGSPEDVFPYLNPRAKWKELKSVRVPLAVIIGSRDEHLDRPAKNLIEIFEKNARGTKSFSGFIIKGAKHGFQKKEKELSRTIMRWIKKV</sequence>
<organism evidence="1 2">
    <name type="scientific">Candidatus Sungiibacteriota bacterium</name>
    <dbReference type="NCBI Taxonomy" id="2750080"/>
    <lineage>
        <taxon>Bacteria</taxon>
        <taxon>Candidatus Sungiibacteriota</taxon>
    </lineage>
</organism>
<dbReference type="InterPro" id="IPR029058">
    <property type="entry name" value="AB_hydrolase_fold"/>
</dbReference>
<accession>A0A7T5UQE4</accession>
<dbReference type="PANTHER" id="PTHR31591">
    <property type="entry name" value="UPF0613 PROTEIN PB24D3.06C"/>
    <property type="match status" value="1"/>
</dbReference>
<evidence type="ECO:0000313" key="2">
    <source>
        <dbReference type="Proteomes" id="UP000595618"/>
    </source>
</evidence>
<proteinExistence type="predicted"/>
<reference evidence="1 2" key="1">
    <citation type="submission" date="2020-07" db="EMBL/GenBank/DDBJ databases">
        <title>Huge and variable diversity of episymbiotic CPR bacteria and DPANN archaea in groundwater ecosystems.</title>
        <authorList>
            <person name="He C.Y."/>
            <person name="Keren R."/>
            <person name="Whittaker M."/>
            <person name="Farag I.F."/>
            <person name="Doudna J."/>
            <person name="Cate J.H.D."/>
            <person name="Banfield J.F."/>
        </authorList>
    </citation>
    <scope>NUCLEOTIDE SEQUENCE [LARGE SCALE GENOMIC DNA]</scope>
    <source>
        <strain evidence="1">NC_groundwater_541_Ag_S-0.1um_46_50</strain>
    </source>
</reference>
<dbReference type="InterPro" id="IPR013744">
    <property type="entry name" value="SidJ"/>
</dbReference>
<gene>
    <name evidence="1" type="ORF">HYW89_03335</name>
</gene>
<dbReference type="SUPFAM" id="SSF53474">
    <property type="entry name" value="alpha/beta-Hydrolases"/>
    <property type="match status" value="1"/>
</dbReference>
<dbReference type="Pfam" id="PF08538">
    <property type="entry name" value="DUF1749"/>
    <property type="match status" value="1"/>
</dbReference>